<name>A0AAN7SP24_9COLE</name>
<organism evidence="2 3">
    <name type="scientific">Aquatica leii</name>
    <dbReference type="NCBI Taxonomy" id="1421715"/>
    <lineage>
        <taxon>Eukaryota</taxon>
        <taxon>Metazoa</taxon>
        <taxon>Ecdysozoa</taxon>
        <taxon>Arthropoda</taxon>
        <taxon>Hexapoda</taxon>
        <taxon>Insecta</taxon>
        <taxon>Pterygota</taxon>
        <taxon>Neoptera</taxon>
        <taxon>Endopterygota</taxon>
        <taxon>Coleoptera</taxon>
        <taxon>Polyphaga</taxon>
        <taxon>Elateriformia</taxon>
        <taxon>Elateroidea</taxon>
        <taxon>Lampyridae</taxon>
        <taxon>Luciolinae</taxon>
        <taxon>Aquatica</taxon>
    </lineage>
</organism>
<dbReference type="GO" id="GO:0005634">
    <property type="term" value="C:nucleus"/>
    <property type="evidence" value="ECO:0007669"/>
    <property type="project" value="TreeGrafter"/>
</dbReference>
<dbReference type="Proteomes" id="UP001353858">
    <property type="component" value="Unassembled WGS sequence"/>
</dbReference>
<evidence type="ECO:0008006" key="4">
    <source>
        <dbReference type="Google" id="ProtNLM"/>
    </source>
</evidence>
<proteinExistence type="predicted"/>
<evidence type="ECO:0000313" key="3">
    <source>
        <dbReference type="Proteomes" id="UP001353858"/>
    </source>
</evidence>
<keyword evidence="3" id="KW-1185">Reference proteome</keyword>
<feature type="compositionally biased region" description="Basic and acidic residues" evidence="1">
    <location>
        <begin position="231"/>
        <end position="258"/>
    </location>
</feature>
<gene>
    <name evidence="2" type="ORF">RN001_014310</name>
</gene>
<feature type="region of interest" description="Disordered" evidence="1">
    <location>
        <begin position="144"/>
        <end position="169"/>
    </location>
</feature>
<dbReference type="AlphaFoldDB" id="A0AAN7SP24"/>
<evidence type="ECO:0000313" key="2">
    <source>
        <dbReference type="EMBL" id="KAK4874950.1"/>
    </source>
</evidence>
<accession>A0AAN7SP24</accession>
<feature type="compositionally biased region" description="Basic residues" evidence="1">
    <location>
        <begin position="59"/>
        <end position="69"/>
    </location>
</feature>
<comment type="caution">
    <text evidence="2">The sequence shown here is derived from an EMBL/GenBank/DDBJ whole genome shotgun (WGS) entry which is preliminary data.</text>
</comment>
<feature type="region of interest" description="Disordered" evidence="1">
    <location>
        <begin position="57"/>
        <end position="76"/>
    </location>
</feature>
<feature type="region of interest" description="Disordered" evidence="1">
    <location>
        <begin position="225"/>
        <end position="267"/>
    </location>
</feature>
<reference evidence="3" key="1">
    <citation type="submission" date="2023-01" db="EMBL/GenBank/DDBJ databases">
        <title>Key to firefly adult light organ development and bioluminescence: homeobox transcription factors regulate luciferase expression and transportation to peroxisome.</title>
        <authorList>
            <person name="Fu X."/>
        </authorList>
    </citation>
    <scope>NUCLEOTIDE SEQUENCE [LARGE SCALE GENOMIC DNA]</scope>
</reference>
<dbReference type="PANTHER" id="PTHR21838:SF2">
    <property type="entry name" value="COILED-COIL DOMAIN-CONTAINING PROTEIN 137"/>
    <property type="match status" value="1"/>
</dbReference>
<dbReference type="PANTHER" id="PTHR21838">
    <property type="entry name" value="COILED-COIL DOMAIN-CONTAINING PROTEIN 137"/>
    <property type="match status" value="1"/>
</dbReference>
<protein>
    <recommendedName>
        <fullName evidence="4">Coiled-coil domain-containing protein 137</fullName>
    </recommendedName>
</protein>
<evidence type="ECO:0000256" key="1">
    <source>
        <dbReference type="SAM" id="MobiDB-lite"/>
    </source>
</evidence>
<sequence>MGRKIPGRKHRGIRDPEKQREIRLQKLQGKVDAPPSDPDYQEIPQSLNRIIELKEIAKNSKRKPKKKKNQFLLERERGETERDYLHRVDAYCDEIIQENAFQNKHKVDVKRNIDTGEIEDVVKREDDEFEESVKKKKKEIKLKKRQRLGDKGPTIRLTKSQKRQKKLTEKKEKRILEKRLDNHVVKDHVKFGEVVHAPPTLSMPRRASKIDGAARPGQKSLLLKSMFGDNSKQKNHDLKDGYKRKDNLNKTTHKVIDKKGKRKNLPNALRRKIEDQQMEMIKAYRKIKQQKATKRT</sequence>
<dbReference type="EMBL" id="JARPUR010000006">
    <property type="protein sequence ID" value="KAK4874950.1"/>
    <property type="molecule type" value="Genomic_DNA"/>
</dbReference>
<dbReference type="InterPro" id="IPR026680">
    <property type="entry name" value="CCDC137"/>
</dbReference>